<keyword evidence="5" id="KW-1133">Transmembrane helix</keyword>
<dbReference type="InterPro" id="IPR027417">
    <property type="entry name" value="P-loop_NTPase"/>
</dbReference>
<dbReference type="Pfam" id="PF00498">
    <property type="entry name" value="FHA"/>
    <property type="match status" value="1"/>
</dbReference>
<organism evidence="8 9">
    <name type="scientific">Ruminococcus flavefaciens 007c</name>
    <dbReference type="NCBI Taxonomy" id="1341157"/>
    <lineage>
        <taxon>Bacteria</taxon>
        <taxon>Bacillati</taxon>
        <taxon>Bacillota</taxon>
        <taxon>Clostridia</taxon>
        <taxon>Eubacteriales</taxon>
        <taxon>Oscillospiraceae</taxon>
        <taxon>Ruminococcus</taxon>
    </lineage>
</organism>
<dbReference type="CDD" id="cd01127">
    <property type="entry name" value="TrwB_TraG_TraD_VirD4"/>
    <property type="match status" value="1"/>
</dbReference>
<dbReference type="GO" id="GO:0003677">
    <property type="term" value="F:DNA binding"/>
    <property type="evidence" value="ECO:0007669"/>
    <property type="project" value="InterPro"/>
</dbReference>
<evidence type="ECO:0000256" key="1">
    <source>
        <dbReference type="ARBA" id="ARBA00022737"/>
    </source>
</evidence>
<evidence type="ECO:0008006" key="10">
    <source>
        <dbReference type="Google" id="ProtNLM"/>
    </source>
</evidence>
<proteinExistence type="predicted"/>
<dbReference type="Gene3D" id="2.60.200.20">
    <property type="match status" value="1"/>
</dbReference>
<feature type="transmembrane region" description="Helical" evidence="5">
    <location>
        <begin position="296"/>
        <end position="316"/>
    </location>
</feature>
<dbReference type="OrthoDB" id="9807790at2"/>
<dbReference type="PATRIC" id="fig|1341157.4.peg.312"/>
<keyword evidence="1" id="KW-0677">Repeat</keyword>
<gene>
    <name evidence="8" type="ORF">RF007C_02975</name>
</gene>
<accession>W7V2C7</accession>
<keyword evidence="3 4" id="KW-0067">ATP-binding</keyword>
<evidence type="ECO:0000256" key="4">
    <source>
        <dbReference type="PROSITE-ProRule" id="PRU00289"/>
    </source>
</evidence>
<dbReference type="Pfam" id="PF01580">
    <property type="entry name" value="FtsK_SpoIIIE"/>
    <property type="match status" value="2"/>
</dbReference>
<dbReference type="Gene3D" id="3.40.50.300">
    <property type="entry name" value="P-loop containing nucleotide triphosphate hydrolases"/>
    <property type="match status" value="2"/>
</dbReference>
<dbReference type="Proteomes" id="UP000019365">
    <property type="component" value="Unassembled WGS sequence"/>
</dbReference>
<feature type="domain" description="FHA" evidence="6">
    <location>
        <begin position="1287"/>
        <end position="1342"/>
    </location>
</feature>
<evidence type="ECO:0000259" key="7">
    <source>
        <dbReference type="PROSITE" id="PS50901"/>
    </source>
</evidence>
<dbReference type="GO" id="GO:0005524">
    <property type="term" value="F:ATP binding"/>
    <property type="evidence" value="ECO:0007669"/>
    <property type="project" value="UniProtKB-UniRule"/>
</dbReference>
<dbReference type="SUPFAM" id="SSF49879">
    <property type="entry name" value="SMAD/FHA domain"/>
    <property type="match status" value="1"/>
</dbReference>
<feature type="domain" description="FtsK" evidence="7">
    <location>
        <begin position="691"/>
        <end position="907"/>
    </location>
</feature>
<dbReference type="InterPro" id="IPR008984">
    <property type="entry name" value="SMAD_FHA_dom_sf"/>
</dbReference>
<dbReference type="CDD" id="cd00060">
    <property type="entry name" value="FHA"/>
    <property type="match status" value="1"/>
</dbReference>
<dbReference type="NCBIfam" id="TIGR03928">
    <property type="entry name" value="T7_EssCb_Firm"/>
    <property type="match status" value="1"/>
</dbReference>
<comment type="caution">
    <text evidence="8">The sequence shown here is derived from an EMBL/GenBank/DDBJ whole genome shotgun (WGS) entry which is preliminary data.</text>
</comment>
<protein>
    <recommendedName>
        <fullName evidence="10">FHA domain-containing protein</fullName>
    </recommendedName>
</protein>
<dbReference type="PROSITE" id="PS50901">
    <property type="entry name" value="FTSK"/>
    <property type="match status" value="2"/>
</dbReference>
<dbReference type="PANTHER" id="PTHR22683:SF1">
    <property type="entry name" value="TYPE VII SECRETION SYSTEM PROTEIN ESSC"/>
    <property type="match status" value="1"/>
</dbReference>
<dbReference type="PROSITE" id="PS50006">
    <property type="entry name" value="FHA_DOMAIN"/>
    <property type="match status" value="2"/>
</dbReference>
<evidence type="ECO:0000256" key="3">
    <source>
        <dbReference type="ARBA" id="ARBA00022840"/>
    </source>
</evidence>
<dbReference type="SUPFAM" id="SSF52540">
    <property type="entry name" value="P-loop containing nucleoside triphosphate hydrolases"/>
    <property type="match status" value="1"/>
</dbReference>
<keyword evidence="5" id="KW-0472">Membrane</keyword>
<dbReference type="PANTHER" id="PTHR22683">
    <property type="entry name" value="SPORULATION PROTEIN RELATED"/>
    <property type="match status" value="1"/>
</dbReference>
<keyword evidence="9" id="KW-1185">Reference proteome</keyword>
<name>W7V2C7_RUMFL</name>
<evidence type="ECO:0000256" key="5">
    <source>
        <dbReference type="SAM" id="Phobius"/>
    </source>
</evidence>
<dbReference type="InterPro" id="IPR000253">
    <property type="entry name" value="FHA_dom"/>
</dbReference>
<dbReference type="EMBL" id="ATAX01000007">
    <property type="protein sequence ID" value="EWM54972.1"/>
    <property type="molecule type" value="Genomic_DNA"/>
</dbReference>
<dbReference type="RefSeq" id="WP_019679393.1">
    <property type="nucleotide sequence ID" value="NZ_ATAX01000007.1"/>
</dbReference>
<evidence type="ECO:0000256" key="2">
    <source>
        <dbReference type="ARBA" id="ARBA00022741"/>
    </source>
</evidence>
<evidence type="ECO:0000259" key="6">
    <source>
        <dbReference type="PROSITE" id="PS50006"/>
    </source>
</evidence>
<feature type="binding site" evidence="4">
    <location>
        <begin position="1072"/>
        <end position="1079"/>
    </location>
    <ligand>
        <name>ATP</name>
        <dbReference type="ChEBI" id="CHEBI:30616"/>
    </ligand>
</feature>
<evidence type="ECO:0000313" key="8">
    <source>
        <dbReference type="EMBL" id="EWM54972.1"/>
    </source>
</evidence>
<dbReference type="eggNOG" id="COG1716">
    <property type="taxonomic scope" value="Bacteria"/>
</dbReference>
<evidence type="ECO:0000313" key="9">
    <source>
        <dbReference type="Proteomes" id="UP000019365"/>
    </source>
</evidence>
<dbReference type="InterPro" id="IPR002543">
    <property type="entry name" value="FtsK_dom"/>
</dbReference>
<sequence>MLLITFLQNDYINTTVLPDKKKGHYKLNHSISGFNEDINIDGIDNKWIISSGNDYKLYRYDSDDELIEVEQAAVDSSEVIVIEAGGVKCTLIVDSIKDEKNRYTKICFSDPEENDKTINIGKRRENDIMLDDSYISGNHAVIGCRDGKWYVIDRNSRNSTYVNNRRIACDTEYALNIGDVVFIVGYKFIICADFIAANVDYERAVVGKKLRKVVFPVHERTAKKTVSETEYFYRTIDLGEKAPDMSEVQLLAPEHEDTRDDQPLILSMGSSLTMSAATVLVAGYAAIAAYYRGTNISYVVPQFIMAGSMVMSSLLWPSIIRRYRTKEKNTKETKRRKDYREYIMDLRASVSVMMDNEKEYLCRKYLTVDECMMRVINRDRYLWSKSINDEDFMTVVLGKGKRESAITVKCAENNDAFFKDDLRYDMMQFALDERVLSDAPINMSLNNGCICGINGEKKDSHELIKEIVVQLAALYSYDELKLIFIFSDEDRDQWEYAKWLPHTWNSDGSFRYIASSPDEMKELSAELEKEIDSRLDNKDGDFPKMLIIASDKKSMDSLDIMAAVMKHREMLNISFLTAFGMYNYNNSDLIIETEGDKCKLYDRRNNKVNEIVPYHVSDGSDPAAPSFDRYLDTISNIRLDILNEKYQLPTMLTFLDMFKVSKVEHLNSLTRWAENNPIKSLKTEIGVSPSGDTFFMDMHEKYHGPHGLIAGTTGSGKSESIITVILSLAVNYSPEEVAFVIVDYKGGGLADAFNDVKEEIIDGKSVEVKYKLPHVVGTVTNLDGATIERACISIETEIKRRQVLFKKARKISNEGTMDIYKYQQLRREGADLETLPHLFIVCDEFAELKADREDFMNLLVSAARIGRSLGVHLILATQKPDSVVSPQIWSNSRFKICLKVQGKEDSKAVIHCPDAAEISTTGRFFFQVGYNEVFSMGQSAWCGADYIESDDFVKKDVESVEIINNTGTVLYEKSKKNRIRNESGKKTVSQLVAVRNYLIDIAKDIEVRPLWLDPIPARLSLRSLYNGRESVFGRGGYTPLRPVVGKRDDLYNRIQELMTVPFSEKGNLIVYGAAGSGLDMFFITLLYSLIYSYDAEQVNIYVLDFDAGFLKTFSGAPQVGDVVIAEEEEDVRTVVGEIYNEINRRSRLFSEYRGEYSEYCKHSGKTVPNIVLMLNNYTDFAEKFDDSITSLIIYIAREGIKRGVYLVIGTGSVNTNYRLRQYIQQTFMLKMNDVNDYLGILGRTGGITPSDCEGSGIVKEDDVTYKFQTAGIFEYLSQNEEGDETDYDAGKEVKLLCDEAAERCGDKKAVSYIHAEVKVEHLITGDISMSNIPIGSADGEVVYYDFSDKYITFISSASVKNLSAFAGYLAKALASDRNISVAVLDTSGELAGEGSGYSCYSSVEEFNQWNKRYKQDAEERCSKLVKNSDGTYSLSYDAQHVYVIINSFQKASSIADGNVTFNNLKSIINNLPEIHYHYIILDTPDDMNGARGAYIHIVKNIEDYTSLSNFDVENNREWFDASGIWLGGSLSSNGLFDIINAAPMLTERDGALIRNRKTEKKFAYFT</sequence>
<dbReference type="InterPro" id="IPR023839">
    <property type="entry name" value="Firmicutes_EssC_C"/>
</dbReference>
<feature type="transmembrane region" description="Helical" evidence="5">
    <location>
        <begin position="264"/>
        <end position="290"/>
    </location>
</feature>
<reference evidence="8 9" key="1">
    <citation type="journal article" date="2014" name="PLoS ONE">
        <title>Rumen cellulosomics: divergent fiber-degrading strategies revealed by comparative genome-wide analysis of six ruminococcal strains.</title>
        <authorList>
            <person name="Dassa B."/>
            <person name="Borovok I."/>
            <person name="Ruimy-Israeli V."/>
            <person name="Lamed R."/>
            <person name="Flint H.J."/>
            <person name="Duncan S.H."/>
            <person name="Henrissat B."/>
            <person name="Coutinho P."/>
            <person name="Morrison M."/>
            <person name="Mosoni P."/>
            <person name="Yeoman C.J."/>
            <person name="White B.A."/>
            <person name="Bayer E.A."/>
        </authorList>
    </citation>
    <scope>NUCLEOTIDE SEQUENCE [LARGE SCALE GENOMIC DNA]</scope>
    <source>
        <strain evidence="8 9">007c</strain>
    </source>
</reference>
<feature type="binding site" evidence="4">
    <location>
        <begin position="711"/>
        <end position="718"/>
    </location>
    <ligand>
        <name>ATP</name>
        <dbReference type="ChEBI" id="CHEBI:30616"/>
    </ligand>
</feature>
<feature type="domain" description="FHA" evidence="6">
    <location>
        <begin position="118"/>
        <end position="167"/>
    </location>
</feature>
<dbReference type="SMART" id="SM00240">
    <property type="entry name" value="FHA"/>
    <property type="match status" value="1"/>
</dbReference>
<dbReference type="eggNOG" id="COG1674">
    <property type="taxonomic scope" value="Bacteria"/>
</dbReference>
<dbReference type="InterPro" id="IPR050206">
    <property type="entry name" value="FtsK/SpoIIIE/SftA"/>
</dbReference>
<keyword evidence="5" id="KW-0812">Transmembrane</keyword>
<feature type="domain" description="FtsK" evidence="7">
    <location>
        <begin position="1055"/>
        <end position="1238"/>
    </location>
</feature>
<keyword evidence="2 4" id="KW-0547">Nucleotide-binding</keyword>